<comment type="caution">
    <text evidence="1">The sequence shown here is derived from an EMBL/GenBank/DDBJ whole genome shotgun (WGS) entry which is preliminary data.</text>
</comment>
<keyword evidence="2" id="KW-1185">Reference proteome</keyword>
<evidence type="ECO:0000313" key="1">
    <source>
        <dbReference type="EMBL" id="MQL80637.1"/>
    </source>
</evidence>
<name>A0A843UEM3_COLES</name>
<protein>
    <submittedName>
        <fullName evidence="1">Uncharacterized protein</fullName>
    </submittedName>
</protein>
<dbReference type="AlphaFoldDB" id="A0A843UEM3"/>
<dbReference type="Proteomes" id="UP000652761">
    <property type="component" value="Unassembled WGS sequence"/>
</dbReference>
<accession>A0A843UEM3</accession>
<evidence type="ECO:0000313" key="2">
    <source>
        <dbReference type="Proteomes" id="UP000652761"/>
    </source>
</evidence>
<sequence>MRWGGASRQYAHVHGCAWAVAAARSDATLRRGATIRRVKEILFVDQQIRKECILWSETLGKTPFGCLGHFFSRRSTDKEGVHSLVRDSWEDALWLSGTLLLPKQLVARLVSRRGSMETPPPGGNLQT</sequence>
<proteinExistence type="predicted"/>
<dbReference type="EMBL" id="NMUH01000518">
    <property type="protein sequence ID" value="MQL80637.1"/>
    <property type="molecule type" value="Genomic_DNA"/>
</dbReference>
<organism evidence="1 2">
    <name type="scientific">Colocasia esculenta</name>
    <name type="common">Wild taro</name>
    <name type="synonym">Arum esculentum</name>
    <dbReference type="NCBI Taxonomy" id="4460"/>
    <lineage>
        <taxon>Eukaryota</taxon>
        <taxon>Viridiplantae</taxon>
        <taxon>Streptophyta</taxon>
        <taxon>Embryophyta</taxon>
        <taxon>Tracheophyta</taxon>
        <taxon>Spermatophyta</taxon>
        <taxon>Magnoliopsida</taxon>
        <taxon>Liliopsida</taxon>
        <taxon>Araceae</taxon>
        <taxon>Aroideae</taxon>
        <taxon>Colocasieae</taxon>
        <taxon>Colocasia</taxon>
    </lineage>
</organism>
<reference evidence="1" key="1">
    <citation type="submission" date="2017-07" db="EMBL/GenBank/DDBJ databases">
        <title>Taro Niue Genome Assembly and Annotation.</title>
        <authorList>
            <person name="Atibalentja N."/>
            <person name="Keating K."/>
            <person name="Fields C.J."/>
        </authorList>
    </citation>
    <scope>NUCLEOTIDE SEQUENCE</scope>
    <source>
        <strain evidence="1">Niue_2</strain>
        <tissue evidence="1">Leaf</tissue>
    </source>
</reference>
<gene>
    <name evidence="1" type="ORF">Taro_013077</name>
</gene>